<dbReference type="Proteomes" id="UP000549394">
    <property type="component" value="Unassembled WGS sequence"/>
</dbReference>
<keyword evidence="1" id="KW-0479">Metal-binding</keyword>
<dbReference type="SMART" id="SM00355">
    <property type="entry name" value="ZnF_C2H2"/>
    <property type="match status" value="8"/>
</dbReference>
<dbReference type="PROSITE" id="PS50157">
    <property type="entry name" value="ZINC_FINGER_C2H2_2"/>
    <property type="match status" value="2"/>
</dbReference>
<evidence type="ECO:0000313" key="9">
    <source>
        <dbReference type="Proteomes" id="UP000549394"/>
    </source>
</evidence>
<dbReference type="SUPFAM" id="SSF57667">
    <property type="entry name" value="beta-beta-alpha zinc fingers"/>
    <property type="match status" value="2"/>
</dbReference>
<feature type="compositionally biased region" description="Basic and acidic residues" evidence="6">
    <location>
        <begin position="564"/>
        <end position="576"/>
    </location>
</feature>
<evidence type="ECO:0000256" key="2">
    <source>
        <dbReference type="ARBA" id="ARBA00022737"/>
    </source>
</evidence>
<dbReference type="PROSITE" id="PS00028">
    <property type="entry name" value="ZINC_FINGER_C2H2_1"/>
    <property type="match status" value="4"/>
</dbReference>
<keyword evidence="2" id="KW-0677">Repeat</keyword>
<evidence type="ECO:0000256" key="1">
    <source>
        <dbReference type="ARBA" id="ARBA00022723"/>
    </source>
</evidence>
<dbReference type="PANTHER" id="PTHR24379">
    <property type="entry name" value="KRAB AND ZINC FINGER DOMAIN-CONTAINING"/>
    <property type="match status" value="1"/>
</dbReference>
<evidence type="ECO:0000256" key="6">
    <source>
        <dbReference type="SAM" id="MobiDB-lite"/>
    </source>
</evidence>
<evidence type="ECO:0000256" key="4">
    <source>
        <dbReference type="ARBA" id="ARBA00022833"/>
    </source>
</evidence>
<dbReference type="InterPro" id="IPR036236">
    <property type="entry name" value="Znf_C2H2_sf"/>
</dbReference>
<gene>
    <name evidence="8" type="ORF">DGYR_LOCUS1716</name>
</gene>
<proteinExistence type="predicted"/>
<feature type="domain" description="C2H2-type" evidence="7">
    <location>
        <begin position="446"/>
        <end position="469"/>
    </location>
</feature>
<keyword evidence="3 5" id="KW-0863">Zinc-finger</keyword>
<dbReference type="OrthoDB" id="6110130at2759"/>
<dbReference type="PANTHER" id="PTHR24379:SF127">
    <property type="entry name" value="BLOODY FINGERS-RELATED"/>
    <property type="match status" value="1"/>
</dbReference>
<organism evidence="8 9">
    <name type="scientific">Dimorphilus gyrociliatus</name>
    <dbReference type="NCBI Taxonomy" id="2664684"/>
    <lineage>
        <taxon>Eukaryota</taxon>
        <taxon>Metazoa</taxon>
        <taxon>Spiralia</taxon>
        <taxon>Lophotrochozoa</taxon>
        <taxon>Annelida</taxon>
        <taxon>Polychaeta</taxon>
        <taxon>Polychaeta incertae sedis</taxon>
        <taxon>Dinophilidae</taxon>
        <taxon>Dimorphilus</taxon>
    </lineage>
</organism>
<dbReference type="GO" id="GO:0005634">
    <property type="term" value="C:nucleus"/>
    <property type="evidence" value="ECO:0007669"/>
    <property type="project" value="TreeGrafter"/>
</dbReference>
<feature type="domain" description="C2H2-type" evidence="7">
    <location>
        <begin position="471"/>
        <end position="499"/>
    </location>
</feature>
<feature type="region of interest" description="Disordered" evidence="6">
    <location>
        <begin position="556"/>
        <end position="596"/>
    </location>
</feature>
<dbReference type="GO" id="GO:0000977">
    <property type="term" value="F:RNA polymerase II transcription regulatory region sequence-specific DNA binding"/>
    <property type="evidence" value="ECO:0007669"/>
    <property type="project" value="TreeGrafter"/>
</dbReference>
<dbReference type="GO" id="GO:0008270">
    <property type="term" value="F:zinc ion binding"/>
    <property type="evidence" value="ECO:0007669"/>
    <property type="project" value="UniProtKB-KW"/>
</dbReference>
<dbReference type="Pfam" id="PF00096">
    <property type="entry name" value="zf-C2H2"/>
    <property type="match status" value="1"/>
</dbReference>
<dbReference type="InterPro" id="IPR013087">
    <property type="entry name" value="Znf_C2H2_type"/>
</dbReference>
<evidence type="ECO:0000313" key="8">
    <source>
        <dbReference type="EMBL" id="CAD5112607.1"/>
    </source>
</evidence>
<evidence type="ECO:0000256" key="5">
    <source>
        <dbReference type="PROSITE-ProRule" id="PRU00042"/>
    </source>
</evidence>
<keyword evidence="9" id="KW-1185">Reference proteome</keyword>
<comment type="caution">
    <text evidence="8">The sequence shown here is derived from an EMBL/GenBank/DDBJ whole genome shotgun (WGS) entry which is preliminary data.</text>
</comment>
<keyword evidence="4" id="KW-0862">Zinc</keyword>
<name>A0A7I8VAI3_9ANNE</name>
<protein>
    <submittedName>
        <fullName evidence="8">DgyrCDS1820</fullName>
    </submittedName>
</protein>
<dbReference type="EMBL" id="CAJFCJ010000002">
    <property type="protein sequence ID" value="CAD5112607.1"/>
    <property type="molecule type" value="Genomic_DNA"/>
</dbReference>
<reference evidence="8 9" key="1">
    <citation type="submission" date="2020-08" db="EMBL/GenBank/DDBJ databases">
        <authorList>
            <person name="Hejnol A."/>
        </authorList>
    </citation>
    <scope>NUCLEOTIDE SEQUENCE [LARGE SCALE GENOMIC DNA]</scope>
</reference>
<dbReference type="AlphaFoldDB" id="A0A7I8VAI3"/>
<dbReference type="GO" id="GO:0000981">
    <property type="term" value="F:DNA-binding transcription factor activity, RNA polymerase II-specific"/>
    <property type="evidence" value="ECO:0007669"/>
    <property type="project" value="TreeGrafter"/>
</dbReference>
<evidence type="ECO:0000256" key="3">
    <source>
        <dbReference type="ARBA" id="ARBA00022771"/>
    </source>
</evidence>
<evidence type="ECO:0000259" key="7">
    <source>
        <dbReference type="PROSITE" id="PS50157"/>
    </source>
</evidence>
<sequence>MVNETSTKSPLKNIGNAQVNNTGRVEMDIRKANCKPKLNEKSNIPEIVPPMAGELKKRKHIPKASITSKIFTHKDSAREIIVKIGSSMCLTERHSIQRTFLNKMEVSRIKTYSKLFSESMENKFSCDSCSFKTSFVSLLRHHQEIPHKNTLKQPLCAICGNVFINSNDWKIHMTTSHCVKQQKCLPNNIMNCSDCSFSTYFYNDMAKHLQNCSFKFLEPIDEDVPNKYIRRNDQKVSTVDKNLCKASPERAVEIISENKQSDVIPTTSESAAIVQHGPCIQTKTEIETCEICELQLSNRKALFQHLQQNHQIEITEAFSDMITAPFSCDLCRRKFWSEAGLIEHRKKLLLSISNCSQGHTLSAEKAAQTLLDSQKRLDSNPHNCLICNQQTEEMMKHMLKSHGLALKTVFDEEECHACNNGVKLIFPGSSVEGSSKPPPKENLSKYKCETCKVSFKSNATLLKHKKIMHGFQCSLCSTFFLNEKTKNKHYKEMHESKLQSCPICKKIFLNNKHFLEHAKTYLRKCTVKLTRITQFESDLLKRNSVKIEVNESEQIEPIKTNNIKQEEPIKPNELPEKKRKREQVDYKGPPAKRFCV</sequence>
<accession>A0A7I8VAI3</accession>
<dbReference type="Gene3D" id="3.30.160.60">
    <property type="entry name" value="Classic Zinc Finger"/>
    <property type="match status" value="3"/>
</dbReference>